<keyword evidence="1" id="KW-0472">Membrane</keyword>
<proteinExistence type="predicted"/>
<organism evidence="2 3">
    <name type="scientific">Nitrobacter winogradskyi (strain ATCC 25391 / DSM 10237 / CIP 104748 / NCIMB 11846 / Nb-255)</name>
    <dbReference type="NCBI Taxonomy" id="323098"/>
    <lineage>
        <taxon>Bacteria</taxon>
        <taxon>Pseudomonadati</taxon>
        <taxon>Pseudomonadota</taxon>
        <taxon>Alphaproteobacteria</taxon>
        <taxon>Hyphomicrobiales</taxon>
        <taxon>Nitrobacteraceae</taxon>
        <taxon>Nitrobacter</taxon>
    </lineage>
</organism>
<dbReference type="EMBL" id="CP000115">
    <property type="protein sequence ID" value="ABA05672.1"/>
    <property type="molecule type" value="Genomic_DNA"/>
</dbReference>
<dbReference type="KEGG" id="nwi:Nwi_2418"/>
<evidence type="ECO:0000256" key="1">
    <source>
        <dbReference type="SAM" id="Phobius"/>
    </source>
</evidence>
<name>Q3SPW9_NITWN</name>
<dbReference type="OrthoDB" id="7356530at2"/>
<dbReference type="HOGENOM" id="CLU_1685241_0_0_5"/>
<evidence type="ECO:0008006" key="4">
    <source>
        <dbReference type="Google" id="ProtNLM"/>
    </source>
</evidence>
<feature type="transmembrane region" description="Helical" evidence="1">
    <location>
        <begin position="135"/>
        <end position="158"/>
    </location>
</feature>
<keyword evidence="1" id="KW-1133">Transmembrane helix</keyword>
<accession>Q3SPW9</accession>
<dbReference type="AlphaFoldDB" id="Q3SPW9"/>
<dbReference type="eggNOG" id="ENOG50317EK">
    <property type="taxonomic scope" value="Bacteria"/>
</dbReference>
<dbReference type="RefSeq" id="WP_011315630.1">
    <property type="nucleotide sequence ID" value="NC_007406.1"/>
</dbReference>
<keyword evidence="1" id="KW-0812">Transmembrane</keyword>
<gene>
    <name evidence="2" type="ordered locus">Nwi_2418</name>
</gene>
<feature type="transmembrane region" description="Helical" evidence="1">
    <location>
        <begin position="85"/>
        <end position="106"/>
    </location>
</feature>
<feature type="transmembrane region" description="Helical" evidence="1">
    <location>
        <begin position="53"/>
        <end position="73"/>
    </location>
</feature>
<protein>
    <recommendedName>
        <fullName evidence="4">Copper resistance protein D domain-containing protein</fullName>
    </recommendedName>
</protein>
<evidence type="ECO:0000313" key="2">
    <source>
        <dbReference type="EMBL" id="ABA05672.1"/>
    </source>
</evidence>
<keyword evidence="3" id="KW-1185">Reference proteome</keyword>
<reference evidence="2 3" key="1">
    <citation type="journal article" date="2006" name="Appl. Environ. Microbiol.">
        <title>Genome sequence of the chemolithoautotrophic nitrite-oxidizing bacterium Nitrobacter winogradskyi Nb-255.</title>
        <authorList>
            <person name="Starkenburg S.R."/>
            <person name="Chain P.S."/>
            <person name="Sayavedra-Soto L.A."/>
            <person name="Hauser L."/>
            <person name="Land M.L."/>
            <person name="Larimer F.W."/>
            <person name="Malfatti S.A."/>
            <person name="Klotz M.G."/>
            <person name="Bottomley P.J."/>
            <person name="Arp D.J."/>
            <person name="Hickey W.J."/>
        </authorList>
    </citation>
    <scope>NUCLEOTIDE SEQUENCE [LARGE SCALE GENOMIC DNA]</scope>
    <source>
        <strain evidence="3">ATCC 25391 / DSM 10237 / CIP 104748 / NCIMB 11846 / Nb-255</strain>
    </source>
</reference>
<dbReference type="Proteomes" id="UP000002531">
    <property type="component" value="Chromosome"/>
</dbReference>
<sequence length="159" mass="18064">MDDLIVARALHVLAVVVWIGGVSMATTVALPALRRGDLGPDRLKAFEAIERRFIWQARASLIIVGLSGLYLTWQLDLWDRFRMPAFWWMDAMVGLWLLFAFVLFVGEPLILRRTFHRLATEQPDIAFAWLHRAHWVLLGLGLATVFAAVAGSHGWLIFL</sequence>
<feature type="transmembrane region" description="Helical" evidence="1">
    <location>
        <begin position="12"/>
        <end position="33"/>
    </location>
</feature>
<evidence type="ECO:0000313" key="3">
    <source>
        <dbReference type="Proteomes" id="UP000002531"/>
    </source>
</evidence>
<dbReference type="STRING" id="323098.Nwi_2418"/>